<accession>A0ABZ1DZS8</accession>
<gene>
    <name evidence="1" type="ORF">RPE78_01465</name>
</gene>
<proteinExistence type="predicted"/>
<evidence type="ECO:0000313" key="1">
    <source>
        <dbReference type="EMBL" id="WRY33988.1"/>
    </source>
</evidence>
<keyword evidence="2" id="KW-1185">Reference proteome</keyword>
<sequence>MPWLSRNLALATAIAAVTLASCGRAPQQKLVRDPKSGISSAALFDPERFAGEWLVVASSTPRCAGGKQNWALSGKTGYSLSGTDCSDGTAPRMLGGTAVVTGPGGRISTSDSFGREPVWVLWVDQDYRIVALGTPSGRWGQIMVRPSVGPRSDLLTAAREVMAFNGYYLNLITN</sequence>
<name>A0ABZ1DZS8_9RHOB</name>
<dbReference type="PROSITE" id="PS51257">
    <property type="entry name" value="PROKAR_LIPOPROTEIN"/>
    <property type="match status" value="1"/>
</dbReference>
<dbReference type="EMBL" id="CP135443">
    <property type="protein sequence ID" value="WRY33988.1"/>
    <property type="molecule type" value="Genomic_DNA"/>
</dbReference>
<dbReference type="Gene3D" id="2.40.128.20">
    <property type="match status" value="1"/>
</dbReference>
<evidence type="ECO:0000313" key="2">
    <source>
        <dbReference type="Proteomes" id="UP001623290"/>
    </source>
</evidence>
<dbReference type="RefSeq" id="WP_406721029.1">
    <property type="nucleotide sequence ID" value="NZ_CP135443.1"/>
</dbReference>
<dbReference type="SUPFAM" id="SSF50814">
    <property type="entry name" value="Lipocalins"/>
    <property type="match status" value="1"/>
</dbReference>
<reference evidence="1 2" key="1">
    <citation type="submission" date="2023-09" db="EMBL/GenBank/DDBJ databases">
        <title>Thioclava shenzhenensis sp. nov., a multidrug resistant bacteria-antagonizing species isolated from coastal seawater.</title>
        <authorList>
            <person name="Long M."/>
        </authorList>
    </citation>
    <scope>NUCLEOTIDE SEQUENCE [LARGE SCALE GENOMIC DNA]</scope>
    <source>
        <strain evidence="1 2">FTW29</strain>
    </source>
</reference>
<organism evidence="1 2">
    <name type="scientific">Thioclava litoralis</name>
    <dbReference type="NCBI Taxonomy" id="3076557"/>
    <lineage>
        <taxon>Bacteria</taxon>
        <taxon>Pseudomonadati</taxon>
        <taxon>Pseudomonadota</taxon>
        <taxon>Alphaproteobacteria</taxon>
        <taxon>Rhodobacterales</taxon>
        <taxon>Paracoccaceae</taxon>
        <taxon>Thioclava</taxon>
    </lineage>
</organism>
<protein>
    <submittedName>
        <fullName evidence="1">Lipocalin</fullName>
    </submittedName>
</protein>
<dbReference type="Proteomes" id="UP001623290">
    <property type="component" value="Chromosome"/>
</dbReference>
<dbReference type="InterPro" id="IPR012674">
    <property type="entry name" value="Calycin"/>
</dbReference>